<evidence type="ECO:0000313" key="3">
    <source>
        <dbReference type="Ensembl" id="ENSRNOP00000106289.1"/>
    </source>
</evidence>
<proteinExistence type="predicted"/>
<dbReference type="Proteomes" id="UP000002494">
    <property type="component" value="Chromosome 7"/>
</dbReference>
<sequence length="393" mass="40881">MAVNQNHTVDRRGAAIPHGESLGHYFSTFTAKIGDSSTGAQEEWHSQSLKKPTSSVLKKCSDVDLSFPQPRPGSNLFSGTKRGTVFLTSYRVIFVTSRSDNDPMLSFMMPFHLMNNCTIEQPIFGANYIKGTIQAAPDGGWEGSATFKIVFRKGGAIDFAQLMAKAASAAAQGVPLRVASFWMGPLGIYVITGERNIYAPQAYQAAYGAPHAGYGVPPAGYGVPPAGYGVPPAGYGVLPAGYGAPPPRYDVLPSGYGAARYGSPPPLYVATPMGYGVPPPGYGPPPVRYGSPPPGYEAPTMQYGAPPPTYVTTPMESGSPPPGYEAPPIGFGTPGSGSESIPSGSTSLPVAQEALPAGSEAGHPTSVAAQNPEFQASFPSTSSSQSHSPPSKM</sequence>
<feature type="domain" description="GRAM" evidence="2">
    <location>
        <begin position="79"/>
        <end position="167"/>
    </location>
</feature>
<feature type="compositionally biased region" description="Low complexity" evidence="1">
    <location>
        <begin position="377"/>
        <end position="393"/>
    </location>
</feature>
<dbReference type="InterPro" id="IPR004182">
    <property type="entry name" value="GRAM"/>
</dbReference>
<dbReference type="Ensembl" id="ENSRNOT00000147152.1">
    <property type="protein sequence ID" value="ENSRNOP00000106289.1"/>
    <property type="gene ID" value="ENSRNOG00000008038.8"/>
</dbReference>
<organism evidence="3 4">
    <name type="scientific">Rattus norvegicus</name>
    <name type="common">Rat</name>
    <dbReference type="NCBI Taxonomy" id="10116"/>
    <lineage>
        <taxon>Eukaryota</taxon>
        <taxon>Metazoa</taxon>
        <taxon>Chordata</taxon>
        <taxon>Craniata</taxon>
        <taxon>Vertebrata</taxon>
        <taxon>Euteleostomi</taxon>
        <taxon>Mammalia</taxon>
        <taxon>Eutheria</taxon>
        <taxon>Euarchontoglires</taxon>
        <taxon>Glires</taxon>
        <taxon>Rodentia</taxon>
        <taxon>Myomorpha</taxon>
        <taxon>Muroidea</taxon>
        <taxon>Muridae</taxon>
        <taxon>Murinae</taxon>
        <taxon>Rattus</taxon>
    </lineage>
</organism>
<accession>A0ABK0L7Y1</accession>
<gene>
    <name evidence="3" type="primary">Wbp2nl</name>
</gene>
<dbReference type="InterPro" id="IPR044852">
    <property type="entry name" value="WBP2-like"/>
</dbReference>
<dbReference type="PANTHER" id="PTHR31606">
    <property type="entry name" value="WW DOMAIN BINDING PROTEIN 2, ISOFORM E"/>
    <property type="match status" value="1"/>
</dbReference>
<dbReference type="PANTHER" id="PTHR31606:SF2">
    <property type="entry name" value="POSTACROSOMAL SHEATH WW DOMAIN-BINDING PROTEIN"/>
    <property type="match status" value="1"/>
</dbReference>
<evidence type="ECO:0000313" key="4">
    <source>
        <dbReference type="Proteomes" id="UP000002494"/>
    </source>
</evidence>
<reference evidence="3" key="2">
    <citation type="submission" date="2025-08" db="UniProtKB">
        <authorList>
            <consortium name="Ensembl"/>
        </authorList>
    </citation>
    <scope>IDENTIFICATION</scope>
    <source>
        <strain evidence="3">Brown Norway</strain>
    </source>
</reference>
<feature type="compositionally biased region" description="Low complexity" evidence="1">
    <location>
        <begin position="336"/>
        <end position="347"/>
    </location>
</feature>
<reference evidence="3" key="3">
    <citation type="submission" date="2025-09" db="UniProtKB">
        <authorList>
            <consortium name="Ensembl"/>
        </authorList>
    </citation>
    <scope>IDENTIFICATION</scope>
    <source>
        <strain evidence="3">Brown Norway</strain>
    </source>
</reference>
<reference evidence="3" key="1">
    <citation type="submission" date="2024-01" db="EMBL/GenBank/DDBJ databases">
        <title>GRCr8: a new rat reference genome assembly contstructed from accurate long reads and long range scaffolding.</title>
        <authorList>
            <person name="Doris P.A."/>
            <person name="Kalbfleisch T."/>
            <person name="Li K."/>
            <person name="Howe K."/>
            <person name="Wood J."/>
        </authorList>
    </citation>
    <scope>NUCLEOTIDE SEQUENCE [LARGE SCALE GENOMIC DNA]</scope>
    <source>
        <strain evidence="3">Brown Norway</strain>
    </source>
</reference>
<feature type="region of interest" description="Disordered" evidence="1">
    <location>
        <begin position="312"/>
        <end position="393"/>
    </location>
</feature>
<dbReference type="RGD" id="1586458">
    <property type="gene designation" value="Wbp2nl"/>
</dbReference>
<dbReference type="Pfam" id="PF02893">
    <property type="entry name" value="GRAM"/>
    <property type="match status" value="1"/>
</dbReference>
<dbReference type="GeneTree" id="ENSGT00530000063718"/>
<evidence type="ECO:0000256" key="1">
    <source>
        <dbReference type="SAM" id="MobiDB-lite"/>
    </source>
</evidence>
<evidence type="ECO:0000259" key="2">
    <source>
        <dbReference type="Pfam" id="PF02893"/>
    </source>
</evidence>
<name>A0ABK0L7Y1_RAT</name>
<protein>
    <submittedName>
        <fullName evidence="3">WBP2 N-terminal like</fullName>
    </submittedName>
</protein>
<dbReference type="SUPFAM" id="SSF50729">
    <property type="entry name" value="PH domain-like"/>
    <property type="match status" value="1"/>
</dbReference>
<dbReference type="CDD" id="cd13214">
    <property type="entry name" value="PH-GRAM_WBP2"/>
    <property type="match status" value="1"/>
</dbReference>
<keyword evidence="4" id="KW-1185">Reference proteome</keyword>